<dbReference type="Proteomes" id="UP000470470">
    <property type="component" value="Unassembled WGS sequence"/>
</dbReference>
<name>A0A7K3WCS2_9ACTN</name>
<dbReference type="InterPro" id="IPR050312">
    <property type="entry name" value="IolE/XylAMocC-like"/>
</dbReference>
<keyword evidence="2" id="KW-0413">Isomerase</keyword>
<dbReference type="SUPFAM" id="SSF51658">
    <property type="entry name" value="Xylose isomerase-like"/>
    <property type="match status" value="1"/>
</dbReference>
<comment type="caution">
    <text evidence="2">The sequence shown here is derived from an EMBL/GenBank/DDBJ whole genome shotgun (WGS) entry which is preliminary data.</text>
</comment>
<gene>
    <name evidence="2" type="ORF">G1H19_09640</name>
</gene>
<dbReference type="Pfam" id="PF01261">
    <property type="entry name" value="AP_endonuc_2"/>
    <property type="match status" value="1"/>
</dbReference>
<dbReference type="PANTHER" id="PTHR12110:SF52">
    <property type="entry name" value="XYLOSE ISOMERASE"/>
    <property type="match status" value="1"/>
</dbReference>
<dbReference type="PANTHER" id="PTHR12110">
    <property type="entry name" value="HYDROXYPYRUVATE ISOMERASE"/>
    <property type="match status" value="1"/>
</dbReference>
<sequence>MTSTAHHFRYAYNTNGLAHHRLDDAVEMLAENGYAGVALTLDVNHFDPFVPDVMARAEALRARCDALGLGVVIETGAKFLLNPRVKHEPTLVTADADARARRLAYLRLSCDLAEVLGAEAVSFWTGVPGPHTSPEQAWAWAVEGVQALVDSHGGRGYSLAIEPEPGMLVGDAGEWATLHERVPGVDLALDTGHCIVGGAFEPEDAVRAFAPHLGSIALEGMARGVHTHLPLGEGDLDLVAVLSAMAEVGYDKLVTLELSSDSGRANEMIPTAMDTLAKAEAAAGIAP</sequence>
<dbReference type="Gene3D" id="3.20.20.150">
    <property type="entry name" value="Divalent-metal-dependent TIM barrel enzymes"/>
    <property type="match status" value="1"/>
</dbReference>
<proteinExistence type="predicted"/>
<evidence type="ECO:0000313" key="2">
    <source>
        <dbReference type="EMBL" id="NEL54262.1"/>
    </source>
</evidence>
<dbReference type="AlphaFoldDB" id="A0A7K3WCS2"/>
<dbReference type="InterPro" id="IPR013022">
    <property type="entry name" value="Xyl_isomerase-like_TIM-brl"/>
</dbReference>
<protein>
    <submittedName>
        <fullName evidence="2">Sugar phosphate isomerase/epimerase</fullName>
    </submittedName>
</protein>
<evidence type="ECO:0000313" key="3">
    <source>
        <dbReference type="Proteomes" id="UP000470470"/>
    </source>
</evidence>
<dbReference type="EMBL" id="JAAGWK010000011">
    <property type="protein sequence ID" value="NEL54262.1"/>
    <property type="molecule type" value="Genomic_DNA"/>
</dbReference>
<dbReference type="InterPro" id="IPR036237">
    <property type="entry name" value="Xyl_isomerase-like_sf"/>
</dbReference>
<organism evidence="2 3">
    <name type="scientific">Goekera deserti</name>
    <dbReference type="NCBI Taxonomy" id="2497753"/>
    <lineage>
        <taxon>Bacteria</taxon>
        <taxon>Bacillati</taxon>
        <taxon>Actinomycetota</taxon>
        <taxon>Actinomycetes</taxon>
        <taxon>Geodermatophilales</taxon>
        <taxon>Geodermatophilaceae</taxon>
        <taxon>Goekera</taxon>
    </lineage>
</organism>
<accession>A0A7K3WCS2</accession>
<feature type="domain" description="Xylose isomerase-like TIM barrel" evidence="1">
    <location>
        <begin position="27"/>
        <end position="277"/>
    </location>
</feature>
<dbReference type="RefSeq" id="WP_152727676.1">
    <property type="nucleotide sequence ID" value="NZ_JAABOZ010000001.1"/>
</dbReference>
<keyword evidence="3" id="KW-1185">Reference proteome</keyword>
<reference evidence="2 3" key="1">
    <citation type="submission" date="2020-02" db="EMBL/GenBank/DDBJ databases">
        <title>The whole genome sequence of CPCC 205119.</title>
        <authorList>
            <person name="Jiang Z."/>
        </authorList>
    </citation>
    <scope>NUCLEOTIDE SEQUENCE [LARGE SCALE GENOMIC DNA]</scope>
    <source>
        <strain evidence="2 3">CPCC 205119</strain>
    </source>
</reference>
<dbReference type="GO" id="GO:0016853">
    <property type="term" value="F:isomerase activity"/>
    <property type="evidence" value="ECO:0007669"/>
    <property type="project" value="UniProtKB-KW"/>
</dbReference>
<evidence type="ECO:0000259" key="1">
    <source>
        <dbReference type="Pfam" id="PF01261"/>
    </source>
</evidence>